<organism evidence="4 5">
    <name type="scientific">Monosporascus cannonballus</name>
    <dbReference type="NCBI Taxonomy" id="155416"/>
    <lineage>
        <taxon>Eukaryota</taxon>
        <taxon>Fungi</taxon>
        <taxon>Dikarya</taxon>
        <taxon>Ascomycota</taxon>
        <taxon>Pezizomycotina</taxon>
        <taxon>Sordariomycetes</taxon>
        <taxon>Xylariomycetidae</taxon>
        <taxon>Xylariales</taxon>
        <taxon>Xylariales incertae sedis</taxon>
        <taxon>Monosporascus</taxon>
    </lineage>
</organism>
<reference evidence="4 5" key="1">
    <citation type="submission" date="2018-06" db="EMBL/GenBank/DDBJ databases">
        <title>Complete Genomes of Monosporascus.</title>
        <authorList>
            <person name="Robinson A.J."/>
            <person name="Natvig D.O."/>
        </authorList>
    </citation>
    <scope>NUCLEOTIDE SEQUENCE [LARGE SCALE GENOMIC DNA]</scope>
    <source>
        <strain evidence="4 5">CBS 609.92</strain>
    </source>
</reference>
<proteinExistence type="predicted"/>
<sequence>MNPTEYAIEEGRSQRRDQPLPEAQSRTQCQFERIRSNFLSSLPFTRRQPAPSHAPIPQTSPERLARAAADDDAATAEKEKTVLYLAYGSNLSAETFRGTRGIKPLSQINVCAPAFELTFDLPGVPYQEPCFANTAPRKVPRPPPKMPDLPPVPRDPTNPPAPYPSRGEDGSGVEREAHVDADVCSRGYGAGGVEAQRGRPTWAKGLYGVVYEVTREDYATIIRTEGGGASYHDVQTPCFPLPPALHVPEKPPVPGLPKPFLAHTLYAPRIPDPTRPAEDGGDDDGDACLHRLRKALLKLALPVRRPDPSYAQPSARYLKLIRDGAAEHGLPEEYQSYLAQLQPYTVTTRRQEIGRLLLLAAWAPLLFAVFGLSRLLADNDEGRAPRWMAVAMAVVMNLMWVSHDAVFKPLFGEGERTEEEDGDGTSVGRELWRRGAWSYEEDSPMLVDKF</sequence>
<dbReference type="PANTHER" id="PTHR12935">
    <property type="entry name" value="GAMMA-GLUTAMYLCYCLOTRANSFERASE"/>
    <property type="match status" value="1"/>
</dbReference>
<feature type="region of interest" description="Disordered" evidence="3">
    <location>
        <begin position="1"/>
        <end position="27"/>
    </location>
</feature>
<feature type="region of interest" description="Disordered" evidence="3">
    <location>
        <begin position="40"/>
        <end position="73"/>
    </location>
</feature>
<evidence type="ECO:0000256" key="1">
    <source>
        <dbReference type="ARBA" id="ARBA00012346"/>
    </source>
</evidence>
<dbReference type="InterPro" id="IPR017939">
    <property type="entry name" value="G-Glutamylcylcotransferase"/>
</dbReference>
<name>A0ABY0HEG7_9PEZI</name>
<evidence type="ECO:0000256" key="2">
    <source>
        <dbReference type="ARBA" id="ARBA00023239"/>
    </source>
</evidence>
<feature type="compositionally biased region" description="Basic and acidic residues" evidence="3">
    <location>
        <begin position="63"/>
        <end position="73"/>
    </location>
</feature>
<evidence type="ECO:0000313" key="4">
    <source>
        <dbReference type="EMBL" id="RYO88657.1"/>
    </source>
</evidence>
<feature type="compositionally biased region" description="Basic and acidic residues" evidence="3">
    <location>
        <begin position="9"/>
        <end position="19"/>
    </location>
</feature>
<evidence type="ECO:0000313" key="5">
    <source>
        <dbReference type="Proteomes" id="UP000294003"/>
    </source>
</evidence>
<dbReference type="Proteomes" id="UP000294003">
    <property type="component" value="Unassembled WGS sequence"/>
</dbReference>
<dbReference type="EMBL" id="QJNS01000083">
    <property type="protein sequence ID" value="RYO88657.1"/>
    <property type="molecule type" value="Genomic_DNA"/>
</dbReference>
<feature type="compositionally biased region" description="Pro residues" evidence="3">
    <location>
        <begin position="141"/>
        <end position="163"/>
    </location>
</feature>
<accession>A0ABY0HEG7</accession>
<keyword evidence="2" id="KW-0456">Lyase</keyword>
<keyword evidence="5" id="KW-1185">Reference proteome</keyword>
<dbReference type="EC" id="4.3.2.9" evidence="1"/>
<protein>
    <recommendedName>
        <fullName evidence="1">gamma-glutamylcyclotransferase</fullName>
        <ecNumber evidence="1">4.3.2.9</ecNumber>
    </recommendedName>
</protein>
<evidence type="ECO:0000256" key="3">
    <source>
        <dbReference type="SAM" id="MobiDB-lite"/>
    </source>
</evidence>
<feature type="region of interest" description="Disordered" evidence="3">
    <location>
        <begin position="133"/>
        <end position="174"/>
    </location>
</feature>
<dbReference type="PANTHER" id="PTHR12935:SF0">
    <property type="entry name" value="GAMMA-GLUTAMYLCYCLOTRANSFERASE"/>
    <property type="match status" value="1"/>
</dbReference>
<gene>
    <name evidence="4" type="ORF">DL762_003583</name>
</gene>
<comment type="caution">
    <text evidence="4">The sequence shown here is derived from an EMBL/GenBank/DDBJ whole genome shotgun (WGS) entry which is preliminary data.</text>
</comment>
<dbReference type="Gene3D" id="3.10.490.10">
    <property type="entry name" value="Gamma-glutamyl cyclotransferase-like"/>
    <property type="match status" value="1"/>
</dbReference>